<evidence type="ECO:0000259" key="15">
    <source>
        <dbReference type="Pfam" id="PF03950"/>
    </source>
</evidence>
<evidence type="ECO:0000256" key="2">
    <source>
        <dbReference type="ARBA" id="ARBA00008927"/>
    </source>
</evidence>
<dbReference type="AlphaFoldDB" id="A0A9W7XI03"/>
<feature type="region of interest" description="Disordered" evidence="13">
    <location>
        <begin position="715"/>
        <end position="765"/>
    </location>
</feature>
<evidence type="ECO:0000256" key="4">
    <source>
        <dbReference type="ARBA" id="ARBA00022490"/>
    </source>
</evidence>
<dbReference type="InterPro" id="IPR020058">
    <property type="entry name" value="Glu/Gln-tRNA-synth_Ib_cat-dom"/>
</dbReference>
<protein>
    <recommendedName>
        <fullName evidence="3">glutamate--tRNA ligase</fullName>
        <ecNumber evidence="3">6.1.1.17</ecNumber>
    </recommendedName>
    <alternativeName>
        <fullName evidence="10">Glutamyl-tRNA synthetase</fullName>
    </alternativeName>
</protein>
<dbReference type="NCBIfam" id="TIGR00463">
    <property type="entry name" value="gltX_arch"/>
    <property type="match status" value="1"/>
</dbReference>
<evidence type="ECO:0000256" key="6">
    <source>
        <dbReference type="ARBA" id="ARBA00022741"/>
    </source>
</evidence>
<dbReference type="Gene3D" id="3.40.50.620">
    <property type="entry name" value="HUPs"/>
    <property type="match status" value="1"/>
</dbReference>
<evidence type="ECO:0000256" key="11">
    <source>
        <dbReference type="ARBA" id="ARBA00048351"/>
    </source>
</evidence>
<evidence type="ECO:0000313" key="17">
    <source>
        <dbReference type="EMBL" id="KAJ1644997.1"/>
    </source>
</evidence>
<dbReference type="SUPFAM" id="SSF47616">
    <property type="entry name" value="GST C-terminal domain-like"/>
    <property type="match status" value="1"/>
</dbReference>
<dbReference type="Pfam" id="PF20974">
    <property type="entry name" value="tRNA-synt_1c_C2"/>
    <property type="match status" value="1"/>
</dbReference>
<comment type="similarity">
    <text evidence="2">Belongs to the class-I aminoacyl-tRNA synthetase family. Glutamate--tRNA ligase type 2 subfamily.</text>
</comment>
<keyword evidence="4" id="KW-0963">Cytoplasm</keyword>
<accession>A0A9W7XI03</accession>
<evidence type="ECO:0000256" key="1">
    <source>
        <dbReference type="ARBA" id="ARBA00004496"/>
    </source>
</evidence>
<dbReference type="InterPro" id="IPR001412">
    <property type="entry name" value="aa-tRNA-synth_I_CS"/>
</dbReference>
<dbReference type="Pfam" id="PF00749">
    <property type="entry name" value="tRNA-synt_1c"/>
    <property type="match status" value="1"/>
</dbReference>
<name>A0A9W7XI03_9FUNG</name>
<dbReference type="PROSITE" id="PS00178">
    <property type="entry name" value="AA_TRNA_LIGASE_I"/>
    <property type="match status" value="1"/>
</dbReference>
<dbReference type="GO" id="GO:0017102">
    <property type="term" value="C:methionyl glutamyl tRNA synthetase complex"/>
    <property type="evidence" value="ECO:0007669"/>
    <property type="project" value="TreeGrafter"/>
</dbReference>
<gene>
    <name evidence="17" type="primary">GUS1</name>
    <name evidence="17" type="ORF">LPJ64_003378</name>
</gene>
<dbReference type="FunFam" id="2.40.240.10:FF:000004">
    <property type="entry name" value="Glutamyl-tRNA synthetase, cytoplasmic"/>
    <property type="match status" value="1"/>
</dbReference>
<comment type="catalytic activity">
    <reaction evidence="11">
        <text>tRNA(Glu) + L-glutamate + ATP = L-glutamyl-tRNA(Glu) + AMP + diphosphate</text>
        <dbReference type="Rhea" id="RHEA:23540"/>
        <dbReference type="Rhea" id="RHEA-COMP:9663"/>
        <dbReference type="Rhea" id="RHEA-COMP:9680"/>
        <dbReference type="ChEBI" id="CHEBI:29985"/>
        <dbReference type="ChEBI" id="CHEBI:30616"/>
        <dbReference type="ChEBI" id="CHEBI:33019"/>
        <dbReference type="ChEBI" id="CHEBI:78442"/>
        <dbReference type="ChEBI" id="CHEBI:78520"/>
        <dbReference type="ChEBI" id="CHEBI:456215"/>
        <dbReference type="EC" id="6.1.1.17"/>
    </reaction>
</comment>
<dbReference type="EMBL" id="JANBOH010000130">
    <property type="protein sequence ID" value="KAJ1644997.1"/>
    <property type="molecule type" value="Genomic_DNA"/>
</dbReference>
<feature type="domain" description="Glutamyl/glutaminyl-tRNA synthetase class Ib anti-codon binding" evidence="15">
    <location>
        <begin position="512"/>
        <end position="604"/>
    </location>
</feature>
<dbReference type="PRINTS" id="PR00987">
    <property type="entry name" value="TRNASYNTHGLU"/>
</dbReference>
<dbReference type="InterPro" id="IPR014729">
    <property type="entry name" value="Rossmann-like_a/b/a_fold"/>
</dbReference>
<dbReference type="InterPro" id="IPR004526">
    <property type="entry name" value="Glu-tRNA-synth_arc/euk"/>
</dbReference>
<dbReference type="EC" id="6.1.1.17" evidence="3"/>
<comment type="caution">
    <text evidence="17">The sequence shown here is derived from an EMBL/GenBank/DDBJ whole genome shotgun (WGS) entry which is preliminary data.</text>
</comment>
<evidence type="ECO:0000256" key="7">
    <source>
        <dbReference type="ARBA" id="ARBA00022840"/>
    </source>
</evidence>
<reference evidence="17" key="1">
    <citation type="submission" date="2022-07" db="EMBL/GenBank/DDBJ databases">
        <title>Phylogenomic reconstructions and comparative analyses of Kickxellomycotina fungi.</title>
        <authorList>
            <person name="Reynolds N.K."/>
            <person name="Stajich J.E."/>
            <person name="Barry K."/>
            <person name="Grigoriev I.V."/>
            <person name="Crous P."/>
            <person name="Smith M.E."/>
        </authorList>
    </citation>
    <scope>NUCLEOTIDE SEQUENCE</scope>
    <source>
        <strain evidence="17">NBRC 105413</strain>
    </source>
</reference>
<dbReference type="InterPro" id="IPR020056">
    <property type="entry name" value="Rbsml_bL25/Gln-tRNA_synth_N"/>
</dbReference>
<keyword evidence="7 12" id="KW-0067">ATP-binding</keyword>
<evidence type="ECO:0000256" key="9">
    <source>
        <dbReference type="ARBA" id="ARBA00023146"/>
    </source>
</evidence>
<feature type="domain" description="Glutamyl/glutaminyl-tRNA synthetase class Ib catalytic" evidence="14">
    <location>
        <begin position="205"/>
        <end position="509"/>
    </location>
</feature>
<evidence type="ECO:0000256" key="13">
    <source>
        <dbReference type="SAM" id="MobiDB-lite"/>
    </source>
</evidence>
<evidence type="ECO:0000256" key="8">
    <source>
        <dbReference type="ARBA" id="ARBA00022917"/>
    </source>
</evidence>
<dbReference type="InterPro" id="IPR000924">
    <property type="entry name" value="Glu/Gln-tRNA-synth"/>
</dbReference>
<dbReference type="Pfam" id="PF03950">
    <property type="entry name" value="tRNA-synt_1c_C"/>
    <property type="match status" value="1"/>
</dbReference>
<keyword evidence="9 12" id="KW-0030">Aminoacyl-tRNA synthetase</keyword>
<keyword evidence="5 12" id="KW-0436">Ligase</keyword>
<dbReference type="PANTHER" id="PTHR43097">
    <property type="entry name" value="GLUTAMINE-TRNA LIGASE"/>
    <property type="match status" value="1"/>
</dbReference>
<dbReference type="CDD" id="cd00807">
    <property type="entry name" value="GlnRS_core"/>
    <property type="match status" value="1"/>
</dbReference>
<evidence type="ECO:0000256" key="3">
    <source>
        <dbReference type="ARBA" id="ARBA00012835"/>
    </source>
</evidence>
<organism evidence="17 18">
    <name type="scientific">Coemansia asiatica</name>
    <dbReference type="NCBI Taxonomy" id="1052880"/>
    <lineage>
        <taxon>Eukaryota</taxon>
        <taxon>Fungi</taxon>
        <taxon>Fungi incertae sedis</taxon>
        <taxon>Zoopagomycota</taxon>
        <taxon>Kickxellomycotina</taxon>
        <taxon>Kickxellomycetes</taxon>
        <taxon>Kickxellales</taxon>
        <taxon>Kickxellaceae</taxon>
        <taxon>Coemansia</taxon>
    </lineage>
</organism>
<comment type="subcellular location">
    <subcellularLocation>
        <location evidence="1">Cytoplasm</location>
    </subcellularLocation>
</comment>
<dbReference type="Proteomes" id="UP001145021">
    <property type="component" value="Unassembled WGS sequence"/>
</dbReference>
<dbReference type="Gene3D" id="2.40.240.10">
    <property type="entry name" value="Ribosomal Protein L25, Chain P"/>
    <property type="match status" value="1"/>
</dbReference>
<evidence type="ECO:0000256" key="5">
    <source>
        <dbReference type="ARBA" id="ARBA00022598"/>
    </source>
</evidence>
<dbReference type="InterPro" id="IPR036282">
    <property type="entry name" value="Glutathione-S-Trfase_C_sf"/>
</dbReference>
<dbReference type="InterPro" id="IPR050132">
    <property type="entry name" value="Gln/Glu-tRNA_Ligase"/>
</dbReference>
<dbReference type="PANTHER" id="PTHR43097:SF5">
    <property type="entry name" value="GLUTAMATE--TRNA LIGASE"/>
    <property type="match status" value="1"/>
</dbReference>
<dbReference type="SUPFAM" id="SSF50715">
    <property type="entry name" value="Ribosomal protein L25-like"/>
    <property type="match status" value="1"/>
</dbReference>
<evidence type="ECO:0000259" key="14">
    <source>
        <dbReference type="Pfam" id="PF00749"/>
    </source>
</evidence>
<evidence type="ECO:0000259" key="16">
    <source>
        <dbReference type="Pfam" id="PF20974"/>
    </source>
</evidence>
<feature type="domain" description="tRNA synthetases class I (E and Q) anti-codon binding" evidence="16">
    <location>
        <begin position="616"/>
        <end position="691"/>
    </location>
</feature>
<evidence type="ECO:0000256" key="12">
    <source>
        <dbReference type="RuleBase" id="RU363037"/>
    </source>
</evidence>
<proteinExistence type="inferred from homology"/>
<keyword evidence="8 12" id="KW-0648">Protein biosynthesis</keyword>
<dbReference type="GO" id="GO:0006424">
    <property type="term" value="P:glutamyl-tRNA aminoacylation"/>
    <property type="evidence" value="ECO:0007669"/>
    <property type="project" value="InterPro"/>
</dbReference>
<dbReference type="GO" id="GO:0005524">
    <property type="term" value="F:ATP binding"/>
    <property type="evidence" value="ECO:0007669"/>
    <property type="project" value="UniProtKB-KW"/>
</dbReference>
<dbReference type="InterPro" id="IPR020059">
    <property type="entry name" value="Glu/Gln-tRNA-synth_Ib_codon-bd"/>
</dbReference>
<dbReference type="Gene3D" id="1.20.1050.10">
    <property type="match status" value="1"/>
</dbReference>
<dbReference type="FunFam" id="3.40.50.620:FF:000037">
    <property type="entry name" value="Glutamine--tRNA ligase cytoplasmic"/>
    <property type="match status" value="1"/>
</dbReference>
<dbReference type="InterPro" id="IPR049437">
    <property type="entry name" value="tRNA-synt_1c_C2"/>
</dbReference>
<dbReference type="SUPFAM" id="SSF52374">
    <property type="entry name" value="Nucleotidylyl transferase"/>
    <property type="match status" value="1"/>
</dbReference>
<dbReference type="InterPro" id="IPR011035">
    <property type="entry name" value="Ribosomal_bL25/Gln-tRNA_synth"/>
</dbReference>
<dbReference type="GO" id="GO:0004818">
    <property type="term" value="F:glutamate-tRNA ligase activity"/>
    <property type="evidence" value="ECO:0007669"/>
    <property type="project" value="UniProtKB-EC"/>
</dbReference>
<dbReference type="GO" id="GO:0005829">
    <property type="term" value="C:cytosol"/>
    <property type="evidence" value="ECO:0007669"/>
    <property type="project" value="TreeGrafter"/>
</dbReference>
<evidence type="ECO:0000256" key="10">
    <source>
        <dbReference type="ARBA" id="ARBA00030865"/>
    </source>
</evidence>
<evidence type="ECO:0000313" key="18">
    <source>
        <dbReference type="Proteomes" id="UP001145021"/>
    </source>
</evidence>
<dbReference type="HAMAP" id="MF_02076">
    <property type="entry name" value="Glu_tRNA_synth_type2"/>
    <property type="match status" value="1"/>
</dbReference>
<keyword evidence="18" id="KW-1185">Reference proteome</keyword>
<sequence>MAAIQLAQKGTPLPYIAGAVAEFANEKAVGTFAVSWHEGSSLKGKDKVANAVMTKDGEETVGEASIVDKILPCVVAGNKEVAEWVEFAQTKVGVTNFKELEAALAQLDHHLVMRSYVSGYAPSVADAALWGALRASAMFQRNLKTKPEILGDHLVRWYNHVSSLGFIERLVEQQQVANKQQQQVAPKAADQGSFDLGLSNIEYGKVVTRFPPEPSGFLHIGHAKAALLNEYIARSNGGKLIVRFDDTNPSKEKVEFEDSIVEDLRLLGIKGDLISHTSDYFQTIYEYALKLINKGLAYVDDTDQETMRAERMDGIASRCRDQMLDESLERFQQMKEGTKFGLKCCLRAKMSVDNKNKAMRDPVIYRCNLTPHHRTGTQWKIYPTYDFCCPIVDSIEGVTHALRSMEYRDRNPQYEWFFPALDLRPVQIMDFSRMNFVYTLLSKRKLQWFVDNGFVTGWDDPRFPTVRGIRRRGMTIEALRQYVLMQGASQKNMLLEWDKIWTLNKRVIDPVAPRHTALLKKELVPATVIDGPTEPYIKEMLRHKKNPELGTKHTVFSSQLFIDQADAATFEVGEELTLMDWGNAIVKQVERTPEGIVTNVQLSLHLQGDVKATKKKITWLGQSSEMHPVEALLVDYDYLITKKKLEEEDSVEDVLTPKTEFDDAAMVDANVARLPQGSIIQLERRGYYIVDKVAGQNELGLVTLIKIPDGKAASMASKHKDDGTTAQSSGKAVVGGGTKGNSWDKSNVSKKPKNNSSGVIANDASLGLPKPQEVADMYESAHVYGDVELDHHKDVTKMYQSEKFY</sequence>
<keyword evidence="6 12" id="KW-0547">Nucleotide-binding</keyword>